<feature type="transmembrane region" description="Helical" evidence="8">
    <location>
        <begin position="25"/>
        <end position="43"/>
    </location>
</feature>
<dbReference type="EMBL" id="ACYS02000161">
    <property type="protein sequence ID" value="EGJ67292.1"/>
    <property type="molecule type" value="Genomic_DNA"/>
</dbReference>
<dbReference type="PANTHER" id="PTHR43495:SF2">
    <property type="entry name" value="D-SERINE_D-ALANINE_GLYCINE TRANSPORTER"/>
    <property type="match status" value="1"/>
</dbReference>
<evidence type="ECO:0000313" key="10">
    <source>
        <dbReference type="EMBL" id="EGJ67292.1"/>
    </source>
</evidence>
<comment type="caution">
    <text evidence="10">The sequence shown here is derived from an EMBL/GenBank/DDBJ whole genome shotgun (WGS) entry which is preliminary data.</text>
</comment>
<accession>A0A828SLV5</accession>
<keyword evidence="2" id="KW-0813">Transport</keyword>
<evidence type="ECO:0000256" key="1">
    <source>
        <dbReference type="ARBA" id="ARBA00004651"/>
    </source>
</evidence>
<sequence>MTTARHSDMENSPDHLQRKLSNRHLQLIAIGGAIGTGLFMGSGKTISLAGP</sequence>
<dbReference type="Gene3D" id="1.20.1740.10">
    <property type="entry name" value="Amino acid/polyamine transporter I"/>
    <property type="match status" value="1"/>
</dbReference>
<comment type="subcellular location">
    <subcellularLocation>
        <location evidence="1">Cell membrane</location>
        <topology evidence="1">Multi-pass membrane protein</topology>
    </subcellularLocation>
</comment>
<evidence type="ECO:0000256" key="4">
    <source>
        <dbReference type="ARBA" id="ARBA00022692"/>
    </source>
</evidence>
<evidence type="ECO:0000256" key="3">
    <source>
        <dbReference type="ARBA" id="ARBA00022475"/>
    </source>
</evidence>
<gene>
    <name evidence="10" type="ORF">HMPREF0022_03024</name>
</gene>
<evidence type="ECO:0000256" key="6">
    <source>
        <dbReference type="ARBA" id="ARBA00022989"/>
    </source>
</evidence>
<evidence type="ECO:0000313" key="11">
    <source>
        <dbReference type="Proteomes" id="UP000003204"/>
    </source>
</evidence>
<feature type="non-terminal residue" evidence="10">
    <location>
        <position position="51"/>
    </location>
</feature>
<keyword evidence="5" id="KW-0029">Amino-acid transport</keyword>
<dbReference type="PANTHER" id="PTHR43495">
    <property type="entry name" value="GABA PERMEASE"/>
    <property type="match status" value="1"/>
</dbReference>
<feature type="domain" description="Amino acid permease/ SLC12A" evidence="9">
    <location>
        <begin position="24"/>
        <end position="51"/>
    </location>
</feature>
<evidence type="ECO:0000256" key="8">
    <source>
        <dbReference type="SAM" id="Phobius"/>
    </source>
</evidence>
<evidence type="ECO:0000259" key="9">
    <source>
        <dbReference type="Pfam" id="PF00324"/>
    </source>
</evidence>
<dbReference type="AlphaFoldDB" id="A0A828SLV5"/>
<evidence type="ECO:0000256" key="5">
    <source>
        <dbReference type="ARBA" id="ARBA00022970"/>
    </source>
</evidence>
<keyword evidence="4 8" id="KW-0812">Transmembrane</keyword>
<keyword evidence="3" id="KW-1003">Cell membrane</keyword>
<keyword evidence="7 8" id="KW-0472">Membrane</keyword>
<proteinExistence type="predicted"/>
<keyword evidence="6 8" id="KW-1133">Transmembrane helix</keyword>
<dbReference type="InterPro" id="IPR004841">
    <property type="entry name" value="AA-permease/SLC12A_dom"/>
</dbReference>
<dbReference type="GO" id="GO:0005886">
    <property type="term" value="C:plasma membrane"/>
    <property type="evidence" value="ECO:0007669"/>
    <property type="project" value="UniProtKB-SubCell"/>
</dbReference>
<dbReference type="Proteomes" id="UP000003204">
    <property type="component" value="Unassembled WGS sequence"/>
</dbReference>
<protein>
    <recommendedName>
        <fullName evidence="9">Amino acid permease/ SLC12A domain-containing protein</fullName>
    </recommendedName>
</protein>
<dbReference type="GO" id="GO:0055085">
    <property type="term" value="P:transmembrane transport"/>
    <property type="evidence" value="ECO:0007669"/>
    <property type="project" value="InterPro"/>
</dbReference>
<evidence type="ECO:0000256" key="7">
    <source>
        <dbReference type="ARBA" id="ARBA00023136"/>
    </source>
</evidence>
<name>A0A828SLV5_ACIBA</name>
<dbReference type="GO" id="GO:0006865">
    <property type="term" value="P:amino acid transport"/>
    <property type="evidence" value="ECO:0007669"/>
    <property type="project" value="UniProtKB-KW"/>
</dbReference>
<dbReference type="Pfam" id="PF00324">
    <property type="entry name" value="AA_permease"/>
    <property type="match status" value="1"/>
</dbReference>
<evidence type="ECO:0000256" key="2">
    <source>
        <dbReference type="ARBA" id="ARBA00022448"/>
    </source>
</evidence>
<reference evidence="10 11" key="1">
    <citation type="submission" date="2011-04" db="EMBL/GenBank/DDBJ databases">
        <authorList>
            <person name="Weinstock G."/>
            <person name="Sodergren E."/>
            <person name="Clifton S."/>
            <person name="Fulton L."/>
            <person name="Fulton B."/>
            <person name="Courtney L."/>
            <person name="Fronick C."/>
            <person name="Harrison M."/>
            <person name="Strong C."/>
            <person name="Farmer C."/>
            <person name="Delahaunty K."/>
            <person name="Markovic C."/>
            <person name="Hall O."/>
            <person name="Minx P."/>
            <person name="Tomlinson C."/>
            <person name="Mitreva M."/>
            <person name="Hou S."/>
            <person name="Chen J."/>
            <person name="Wollam A."/>
            <person name="Pepin K.H."/>
            <person name="Johnson M."/>
            <person name="Bhonagiri V."/>
            <person name="Zhang X."/>
            <person name="Suruliraj S."/>
            <person name="Warren W."/>
            <person name="Chinwalla A."/>
            <person name="Mardis E.R."/>
            <person name="Wilson R.K."/>
        </authorList>
    </citation>
    <scope>NUCLEOTIDE SEQUENCE [LARGE SCALE GENOMIC DNA]</scope>
    <source>
        <strain evidence="10 11">6014059</strain>
    </source>
</reference>
<organism evidence="10 11">
    <name type="scientific">Acinetobacter baumannii 6014059</name>
    <dbReference type="NCBI Taxonomy" id="525242"/>
    <lineage>
        <taxon>Bacteria</taxon>
        <taxon>Pseudomonadati</taxon>
        <taxon>Pseudomonadota</taxon>
        <taxon>Gammaproteobacteria</taxon>
        <taxon>Moraxellales</taxon>
        <taxon>Moraxellaceae</taxon>
        <taxon>Acinetobacter</taxon>
        <taxon>Acinetobacter calcoaceticus/baumannii complex</taxon>
    </lineage>
</organism>